<keyword evidence="2" id="KW-1185">Reference proteome</keyword>
<dbReference type="Proteomes" id="UP000245699">
    <property type="component" value="Unassembled WGS sequence"/>
</dbReference>
<accession>A0A2T9Y735</accession>
<gene>
    <name evidence="1" type="ORF">BB559_005715</name>
</gene>
<evidence type="ECO:0000313" key="2">
    <source>
        <dbReference type="Proteomes" id="UP000245699"/>
    </source>
</evidence>
<comment type="caution">
    <text evidence="1">The sequence shown here is derived from an EMBL/GenBank/DDBJ whole genome shotgun (WGS) entry which is preliminary data.</text>
</comment>
<name>A0A2T9Y735_9FUNG</name>
<organism evidence="1 2">
    <name type="scientific">Furculomyces boomerangus</name>
    <dbReference type="NCBI Taxonomy" id="61424"/>
    <lineage>
        <taxon>Eukaryota</taxon>
        <taxon>Fungi</taxon>
        <taxon>Fungi incertae sedis</taxon>
        <taxon>Zoopagomycota</taxon>
        <taxon>Kickxellomycotina</taxon>
        <taxon>Harpellomycetes</taxon>
        <taxon>Harpellales</taxon>
        <taxon>Harpellaceae</taxon>
        <taxon>Furculomyces</taxon>
    </lineage>
</organism>
<dbReference type="EMBL" id="MBFT01000656">
    <property type="protein sequence ID" value="PVU88125.1"/>
    <property type="molecule type" value="Genomic_DNA"/>
</dbReference>
<evidence type="ECO:0000313" key="1">
    <source>
        <dbReference type="EMBL" id="PVU88125.1"/>
    </source>
</evidence>
<dbReference type="OrthoDB" id="5522487at2759"/>
<protein>
    <submittedName>
        <fullName evidence="1">Uncharacterized protein</fullName>
    </submittedName>
</protein>
<proteinExistence type="predicted"/>
<dbReference type="AlphaFoldDB" id="A0A2T9Y735"/>
<sequence length="213" mass="24318">MMDENENLYWEMYQNNYSPIALDFAYCDQDTFFSNRSRSVLHSVSGSDLNLTHFQNVQISEIDIRRPILSNSSTPNPRIVSDSPAGNCLVPAFKNLDFNKKSFCGTNRMLAEHQIGGHFGRNVRTLVPINNQSSNEQFNRTDHELNRIENFIANPHNNDLSSDDENAMDVSNPKHDHLSSAVDPLALEARLQFLKETLEESDRLSNPQLYTLQ</sequence>
<reference evidence="1 2" key="1">
    <citation type="journal article" date="2018" name="MBio">
        <title>Comparative Genomics Reveals the Core Gene Toolbox for the Fungus-Insect Symbiosis.</title>
        <authorList>
            <person name="Wang Y."/>
            <person name="Stata M."/>
            <person name="Wang W."/>
            <person name="Stajich J.E."/>
            <person name="White M.M."/>
            <person name="Moncalvo J.M."/>
        </authorList>
    </citation>
    <scope>NUCLEOTIDE SEQUENCE [LARGE SCALE GENOMIC DNA]</scope>
    <source>
        <strain evidence="1 2">AUS-77-4</strain>
    </source>
</reference>